<keyword evidence="3" id="KW-1185">Reference proteome</keyword>
<organism evidence="2 3">
    <name type="scientific">Arenicella xantha</name>
    <dbReference type="NCBI Taxonomy" id="644221"/>
    <lineage>
        <taxon>Bacteria</taxon>
        <taxon>Pseudomonadati</taxon>
        <taxon>Pseudomonadota</taxon>
        <taxon>Gammaproteobacteria</taxon>
        <taxon>Arenicellales</taxon>
        <taxon>Arenicellaceae</taxon>
        <taxon>Arenicella</taxon>
    </lineage>
</organism>
<dbReference type="InterPro" id="IPR006626">
    <property type="entry name" value="PbH1"/>
</dbReference>
<dbReference type="EMBL" id="QNRT01000001">
    <property type="protein sequence ID" value="RBP52745.1"/>
    <property type="molecule type" value="Genomic_DNA"/>
</dbReference>
<protein>
    <recommendedName>
        <fullName evidence="4">Parallel beta helix pectate lyase-like protein</fullName>
    </recommendedName>
</protein>
<name>A0A395JQ47_9GAMM</name>
<dbReference type="InParanoid" id="A0A395JQ47"/>
<accession>A0A395JQ47</accession>
<dbReference type="Gene3D" id="2.160.20.10">
    <property type="entry name" value="Single-stranded right-handed beta-helix, Pectin lyase-like"/>
    <property type="match status" value="1"/>
</dbReference>
<dbReference type="SMART" id="SM00710">
    <property type="entry name" value="PbH1"/>
    <property type="match status" value="6"/>
</dbReference>
<evidence type="ECO:0000256" key="1">
    <source>
        <dbReference type="SAM" id="SignalP"/>
    </source>
</evidence>
<dbReference type="InterPro" id="IPR012334">
    <property type="entry name" value="Pectin_lyas_fold"/>
</dbReference>
<dbReference type="SUPFAM" id="SSF51126">
    <property type="entry name" value="Pectin lyase-like"/>
    <property type="match status" value="1"/>
</dbReference>
<sequence>MLAAANLITLLLLPTHTQAQQLPPMLYQLLLSDESTSPNDSTRFGALPLNSSARPTRDWINAFNSATPIPLNEPLQDAIDSCSGMLPCVILIDQLNLSETIYINKSSVKLLGKAGNKITYNGTDSIFLIESNTSNIILEGLEIDGRINNIPAERNPDIYAINLYGNNISQILIKDNYIHHLDGKQNAHGIAALGTGATEQSAISNLIIESNRLEDLRTGSSESIVVNGNVSHWEIIDNDVSRVNNIAIDAIGGEGTSPTQTVNGRIVPGELDVARFGFIENNRITSMSTLDNPAYGSKHSYAAGIYLDGAQNVLVTNNTVSDTPWAIEVGAENCVETANISVINNQTSESRFGDLLIGGYAIGGFVDNLSINCDPNTSEDSDEGHGYVRYTTVKANNFDSSDTLEDTIELSNRIRNTIIIAPNINPINTDGIATGDQNSIRVSE</sequence>
<reference evidence="2 3" key="1">
    <citation type="submission" date="2018-06" db="EMBL/GenBank/DDBJ databases">
        <title>Genomic Encyclopedia of Type Strains, Phase IV (KMG-IV): sequencing the most valuable type-strain genomes for metagenomic binning, comparative biology and taxonomic classification.</title>
        <authorList>
            <person name="Goeker M."/>
        </authorList>
    </citation>
    <scope>NUCLEOTIDE SEQUENCE [LARGE SCALE GENOMIC DNA]</scope>
    <source>
        <strain evidence="2 3">DSM 24032</strain>
    </source>
</reference>
<proteinExistence type="predicted"/>
<evidence type="ECO:0000313" key="3">
    <source>
        <dbReference type="Proteomes" id="UP000253083"/>
    </source>
</evidence>
<comment type="caution">
    <text evidence="2">The sequence shown here is derived from an EMBL/GenBank/DDBJ whole genome shotgun (WGS) entry which is preliminary data.</text>
</comment>
<gene>
    <name evidence="2" type="ORF">DFR28_101127</name>
</gene>
<evidence type="ECO:0000313" key="2">
    <source>
        <dbReference type="EMBL" id="RBP52745.1"/>
    </source>
</evidence>
<dbReference type="AlphaFoldDB" id="A0A395JQ47"/>
<feature type="signal peptide" evidence="1">
    <location>
        <begin position="1"/>
        <end position="19"/>
    </location>
</feature>
<evidence type="ECO:0008006" key="4">
    <source>
        <dbReference type="Google" id="ProtNLM"/>
    </source>
</evidence>
<feature type="chain" id="PRO_5017376428" description="Parallel beta helix pectate lyase-like protein" evidence="1">
    <location>
        <begin position="20"/>
        <end position="444"/>
    </location>
</feature>
<dbReference type="InterPro" id="IPR011050">
    <property type="entry name" value="Pectin_lyase_fold/virulence"/>
</dbReference>
<keyword evidence="1" id="KW-0732">Signal</keyword>
<dbReference type="Proteomes" id="UP000253083">
    <property type="component" value="Unassembled WGS sequence"/>
</dbReference>